<reference evidence="1" key="1">
    <citation type="submission" date="2024-02" db="EMBL/GenBank/DDBJ databases">
        <authorList>
            <consortium name="ELIXIR-Norway"/>
            <consortium name="Elixir Norway"/>
        </authorList>
    </citation>
    <scope>NUCLEOTIDE SEQUENCE</scope>
</reference>
<dbReference type="EMBL" id="OZ020101">
    <property type="protein sequence ID" value="CAK9274597.1"/>
    <property type="molecule type" value="Genomic_DNA"/>
</dbReference>
<gene>
    <name evidence="1" type="ORF">CSSPJE1EN1_LOCUS20075</name>
</gene>
<proteinExistence type="predicted"/>
<name>A0ABP0X668_9BRYO</name>
<sequence length="350" mass="39551">MNSDYRMVLVVDLYPLTRPSNFAQGLRAVDTQQVSGISRRSDSQRSQERQIRTQARVAGGCTAGEPFFRTGVLSPNASFDQAISSVHVDVVPCQGQRPQPLALALWEEPKPLATRDRDAFQTPNEPFGNLMTMEEPPECVLNLVRKVIGLGIATSPKGENKGHYPILDDFIEICEDSMLIHHGEMMAIILHEFVPSTKALEHVRTLGDLFRYDGTILHSCSRESRMALFRHKFCRGEVTPEGQFVFPVHGLFFQPRHEIVILFQSAWLQHCTMPIRGHGRQLGCALYLRKQTMSQYVARQANLSRINRALNESMRTKNSTRRQGKRKMGPLQGALRVTYSGNTIDVYEEA</sequence>
<keyword evidence="2" id="KW-1185">Reference proteome</keyword>
<evidence type="ECO:0000313" key="2">
    <source>
        <dbReference type="Proteomes" id="UP001497444"/>
    </source>
</evidence>
<organism evidence="1 2">
    <name type="scientific">Sphagnum jensenii</name>
    <dbReference type="NCBI Taxonomy" id="128206"/>
    <lineage>
        <taxon>Eukaryota</taxon>
        <taxon>Viridiplantae</taxon>
        <taxon>Streptophyta</taxon>
        <taxon>Embryophyta</taxon>
        <taxon>Bryophyta</taxon>
        <taxon>Sphagnophytina</taxon>
        <taxon>Sphagnopsida</taxon>
        <taxon>Sphagnales</taxon>
        <taxon>Sphagnaceae</taxon>
        <taxon>Sphagnum</taxon>
    </lineage>
</organism>
<accession>A0ABP0X668</accession>
<evidence type="ECO:0000313" key="1">
    <source>
        <dbReference type="EMBL" id="CAK9274597.1"/>
    </source>
</evidence>
<dbReference type="Proteomes" id="UP001497444">
    <property type="component" value="Chromosome 6"/>
</dbReference>
<protein>
    <submittedName>
        <fullName evidence="1">Uncharacterized protein</fullName>
    </submittedName>
</protein>